<name>X1E4T6_9ZZZZ</name>
<proteinExistence type="predicted"/>
<protein>
    <submittedName>
        <fullName evidence="1">Uncharacterized protein</fullName>
    </submittedName>
</protein>
<gene>
    <name evidence="1" type="ORF">S01H4_66839</name>
</gene>
<accession>X1E4T6</accession>
<reference evidence="1" key="1">
    <citation type="journal article" date="2014" name="Front. Microbiol.">
        <title>High frequency of phylogenetically diverse reductive dehalogenase-homologous genes in deep subseafloor sedimentary metagenomes.</title>
        <authorList>
            <person name="Kawai M."/>
            <person name="Futagami T."/>
            <person name="Toyoda A."/>
            <person name="Takaki Y."/>
            <person name="Nishi S."/>
            <person name="Hori S."/>
            <person name="Arai W."/>
            <person name="Tsubouchi T."/>
            <person name="Morono Y."/>
            <person name="Uchiyama I."/>
            <person name="Ito T."/>
            <person name="Fujiyama A."/>
            <person name="Inagaki F."/>
            <person name="Takami H."/>
        </authorList>
    </citation>
    <scope>NUCLEOTIDE SEQUENCE</scope>
    <source>
        <strain evidence="1">Expedition CK06-06</strain>
    </source>
</reference>
<dbReference type="AlphaFoldDB" id="X1E4T6"/>
<dbReference type="EMBL" id="BART01041621">
    <property type="protein sequence ID" value="GAH27537.1"/>
    <property type="molecule type" value="Genomic_DNA"/>
</dbReference>
<comment type="caution">
    <text evidence="1">The sequence shown here is derived from an EMBL/GenBank/DDBJ whole genome shotgun (WGS) entry which is preliminary data.</text>
</comment>
<feature type="non-terminal residue" evidence="1">
    <location>
        <position position="1"/>
    </location>
</feature>
<organism evidence="1">
    <name type="scientific">marine sediment metagenome</name>
    <dbReference type="NCBI Taxonomy" id="412755"/>
    <lineage>
        <taxon>unclassified sequences</taxon>
        <taxon>metagenomes</taxon>
        <taxon>ecological metagenomes</taxon>
    </lineage>
</organism>
<evidence type="ECO:0000313" key="1">
    <source>
        <dbReference type="EMBL" id="GAH27537.1"/>
    </source>
</evidence>
<sequence length="33" mass="4087">SYSAYWKRNSPRDLRFFKRLSTPYEKVATDKKF</sequence>